<keyword evidence="2" id="KW-1185">Reference proteome</keyword>
<protein>
    <submittedName>
        <fullName evidence="1">Uncharacterized protein</fullName>
    </submittedName>
</protein>
<evidence type="ECO:0000313" key="2">
    <source>
        <dbReference type="Proteomes" id="UP000006729"/>
    </source>
</evidence>
<sequence length="66" mass="7249">MPSNQNSEQAACIQNKVTVTFSHQALILVVTCPEQATANLLSDACFIYIIHQHTHAWDHIDDGSGN</sequence>
<comment type="caution">
    <text evidence="1">The sequence shown here is derived from an EMBL/GenBank/DDBJ whole genome shotgun (WGS) entry which is preliminary data.</text>
</comment>
<dbReference type="Proteomes" id="UP000006729">
    <property type="component" value="Chromosome 6"/>
</dbReference>
<proteinExistence type="predicted"/>
<dbReference type="EMBL" id="CM009295">
    <property type="protein sequence ID" value="KAI9393629.1"/>
    <property type="molecule type" value="Genomic_DNA"/>
</dbReference>
<gene>
    <name evidence="1" type="ORF">POPTR_006G260875v4</name>
</gene>
<evidence type="ECO:0000313" key="1">
    <source>
        <dbReference type="EMBL" id="KAI9393629.1"/>
    </source>
</evidence>
<reference evidence="1 2" key="1">
    <citation type="journal article" date="2006" name="Science">
        <title>The genome of black cottonwood, Populus trichocarpa (Torr. &amp; Gray).</title>
        <authorList>
            <person name="Tuskan G.A."/>
            <person name="Difazio S."/>
            <person name="Jansson S."/>
            <person name="Bohlmann J."/>
            <person name="Grigoriev I."/>
            <person name="Hellsten U."/>
            <person name="Putnam N."/>
            <person name="Ralph S."/>
            <person name="Rombauts S."/>
            <person name="Salamov A."/>
            <person name="Schein J."/>
            <person name="Sterck L."/>
            <person name="Aerts A."/>
            <person name="Bhalerao R.R."/>
            <person name="Bhalerao R.P."/>
            <person name="Blaudez D."/>
            <person name="Boerjan W."/>
            <person name="Brun A."/>
            <person name="Brunner A."/>
            <person name="Busov V."/>
            <person name="Campbell M."/>
            <person name="Carlson J."/>
            <person name="Chalot M."/>
            <person name="Chapman J."/>
            <person name="Chen G.L."/>
            <person name="Cooper D."/>
            <person name="Coutinho P.M."/>
            <person name="Couturier J."/>
            <person name="Covert S."/>
            <person name="Cronk Q."/>
            <person name="Cunningham R."/>
            <person name="Davis J."/>
            <person name="Degroeve S."/>
            <person name="Dejardin A."/>
            <person name="Depamphilis C."/>
            <person name="Detter J."/>
            <person name="Dirks B."/>
            <person name="Dubchak I."/>
            <person name="Duplessis S."/>
            <person name="Ehlting J."/>
            <person name="Ellis B."/>
            <person name="Gendler K."/>
            <person name="Goodstein D."/>
            <person name="Gribskov M."/>
            <person name="Grimwood J."/>
            <person name="Groover A."/>
            <person name="Gunter L."/>
            <person name="Hamberger B."/>
            <person name="Heinze B."/>
            <person name="Helariutta Y."/>
            <person name="Henrissat B."/>
            <person name="Holligan D."/>
            <person name="Holt R."/>
            <person name="Huang W."/>
            <person name="Islam-Faridi N."/>
            <person name="Jones S."/>
            <person name="Jones-Rhoades M."/>
            <person name="Jorgensen R."/>
            <person name="Joshi C."/>
            <person name="Kangasjarvi J."/>
            <person name="Karlsson J."/>
            <person name="Kelleher C."/>
            <person name="Kirkpatrick R."/>
            <person name="Kirst M."/>
            <person name="Kohler A."/>
            <person name="Kalluri U."/>
            <person name="Larimer F."/>
            <person name="Leebens-Mack J."/>
            <person name="Leple J.C."/>
            <person name="Locascio P."/>
            <person name="Lou Y."/>
            <person name="Lucas S."/>
            <person name="Martin F."/>
            <person name="Montanini B."/>
            <person name="Napoli C."/>
            <person name="Nelson D.R."/>
            <person name="Nelson C."/>
            <person name="Nieminen K."/>
            <person name="Nilsson O."/>
            <person name="Pereda V."/>
            <person name="Peter G."/>
            <person name="Philippe R."/>
            <person name="Pilate G."/>
            <person name="Poliakov A."/>
            <person name="Razumovskaya J."/>
            <person name="Richardson P."/>
            <person name="Rinaldi C."/>
            <person name="Ritland K."/>
            <person name="Rouze P."/>
            <person name="Ryaboy D."/>
            <person name="Schmutz J."/>
            <person name="Schrader J."/>
            <person name="Segerman B."/>
            <person name="Shin H."/>
            <person name="Siddiqui A."/>
            <person name="Sterky F."/>
            <person name="Terry A."/>
            <person name="Tsai C.J."/>
            <person name="Uberbacher E."/>
            <person name="Unneberg P."/>
            <person name="Vahala J."/>
            <person name="Wall K."/>
            <person name="Wessler S."/>
            <person name="Yang G."/>
            <person name="Yin T."/>
            <person name="Douglas C."/>
            <person name="Marra M."/>
            <person name="Sandberg G."/>
            <person name="Van de Peer Y."/>
            <person name="Rokhsar D."/>
        </authorList>
    </citation>
    <scope>NUCLEOTIDE SEQUENCE [LARGE SCALE GENOMIC DNA]</scope>
    <source>
        <strain evidence="2">cv. Nisqually</strain>
    </source>
</reference>
<accession>A0ACC0SWJ3</accession>
<organism evidence="1 2">
    <name type="scientific">Populus trichocarpa</name>
    <name type="common">Western balsam poplar</name>
    <name type="synonym">Populus balsamifera subsp. trichocarpa</name>
    <dbReference type="NCBI Taxonomy" id="3694"/>
    <lineage>
        <taxon>Eukaryota</taxon>
        <taxon>Viridiplantae</taxon>
        <taxon>Streptophyta</taxon>
        <taxon>Embryophyta</taxon>
        <taxon>Tracheophyta</taxon>
        <taxon>Spermatophyta</taxon>
        <taxon>Magnoliopsida</taxon>
        <taxon>eudicotyledons</taxon>
        <taxon>Gunneridae</taxon>
        <taxon>Pentapetalae</taxon>
        <taxon>rosids</taxon>
        <taxon>fabids</taxon>
        <taxon>Malpighiales</taxon>
        <taxon>Salicaceae</taxon>
        <taxon>Saliceae</taxon>
        <taxon>Populus</taxon>
    </lineage>
</organism>
<name>A0ACC0SWJ3_POPTR</name>